<reference evidence="4" key="3">
    <citation type="submission" date="2023-05" db="EMBL/GenBank/DDBJ databases">
        <authorList>
            <person name="Smith C.H."/>
        </authorList>
    </citation>
    <scope>NUCLEOTIDE SEQUENCE</scope>
    <source>
        <strain evidence="4">CHS0354</strain>
        <tissue evidence="4">Mantle</tissue>
    </source>
</reference>
<organism evidence="4 5">
    <name type="scientific">Potamilus streckersoni</name>
    <dbReference type="NCBI Taxonomy" id="2493646"/>
    <lineage>
        <taxon>Eukaryota</taxon>
        <taxon>Metazoa</taxon>
        <taxon>Spiralia</taxon>
        <taxon>Lophotrochozoa</taxon>
        <taxon>Mollusca</taxon>
        <taxon>Bivalvia</taxon>
        <taxon>Autobranchia</taxon>
        <taxon>Heteroconchia</taxon>
        <taxon>Palaeoheterodonta</taxon>
        <taxon>Unionida</taxon>
        <taxon>Unionoidea</taxon>
        <taxon>Unionidae</taxon>
        <taxon>Ambleminae</taxon>
        <taxon>Lampsilini</taxon>
        <taxon>Potamilus</taxon>
    </lineage>
</organism>
<comment type="similarity">
    <text evidence="3">Belongs to the short-chain dehydrogenases/reductases (SDR) family.</text>
</comment>
<dbReference type="SUPFAM" id="SSF51735">
    <property type="entry name" value="NAD(P)-binding Rossmann-fold domains"/>
    <property type="match status" value="1"/>
</dbReference>
<dbReference type="Proteomes" id="UP001195483">
    <property type="component" value="Unassembled WGS sequence"/>
</dbReference>
<keyword evidence="1" id="KW-0521">NADP</keyword>
<protein>
    <submittedName>
        <fullName evidence="4">Uncharacterized protein</fullName>
    </submittedName>
</protein>
<dbReference type="CDD" id="cd05325">
    <property type="entry name" value="carb_red_sniffer_like_SDR_c"/>
    <property type="match status" value="1"/>
</dbReference>
<dbReference type="PANTHER" id="PTHR43544:SF7">
    <property type="entry name" value="NADB-LER2"/>
    <property type="match status" value="1"/>
</dbReference>
<dbReference type="Pfam" id="PF00106">
    <property type="entry name" value="adh_short"/>
    <property type="match status" value="1"/>
</dbReference>
<dbReference type="GO" id="GO:0016491">
    <property type="term" value="F:oxidoreductase activity"/>
    <property type="evidence" value="ECO:0007669"/>
    <property type="project" value="UniProtKB-KW"/>
</dbReference>
<comment type="caution">
    <text evidence="4">The sequence shown here is derived from an EMBL/GenBank/DDBJ whole genome shotgun (WGS) entry which is preliminary data.</text>
</comment>
<evidence type="ECO:0000256" key="3">
    <source>
        <dbReference type="RuleBase" id="RU000363"/>
    </source>
</evidence>
<evidence type="ECO:0000313" key="4">
    <source>
        <dbReference type="EMBL" id="KAK3607068.1"/>
    </source>
</evidence>
<dbReference type="InterPro" id="IPR051468">
    <property type="entry name" value="Fungal_SecMetab_SDRs"/>
</dbReference>
<dbReference type="PRINTS" id="PR00080">
    <property type="entry name" value="SDRFAMILY"/>
</dbReference>
<evidence type="ECO:0000256" key="1">
    <source>
        <dbReference type="ARBA" id="ARBA00022857"/>
    </source>
</evidence>
<dbReference type="EMBL" id="JAEAOA010001689">
    <property type="protein sequence ID" value="KAK3607068.1"/>
    <property type="molecule type" value="Genomic_DNA"/>
</dbReference>
<dbReference type="Gene3D" id="3.40.50.720">
    <property type="entry name" value="NAD(P)-binding Rossmann-like Domain"/>
    <property type="match status" value="1"/>
</dbReference>
<keyword evidence="5" id="KW-1185">Reference proteome</keyword>
<dbReference type="PRINTS" id="PR00081">
    <property type="entry name" value="GDHRDH"/>
</dbReference>
<evidence type="ECO:0000256" key="2">
    <source>
        <dbReference type="ARBA" id="ARBA00023002"/>
    </source>
</evidence>
<reference evidence="4" key="2">
    <citation type="journal article" date="2021" name="Genome Biol. Evol.">
        <title>Developing a high-quality reference genome for a parasitic bivalve with doubly uniparental inheritance (Bivalvia: Unionida).</title>
        <authorList>
            <person name="Smith C.H."/>
        </authorList>
    </citation>
    <scope>NUCLEOTIDE SEQUENCE</scope>
    <source>
        <strain evidence="4">CHS0354</strain>
        <tissue evidence="4">Mantle</tissue>
    </source>
</reference>
<name>A0AAE0TBN6_9BIVA</name>
<dbReference type="AlphaFoldDB" id="A0AAE0TBN6"/>
<dbReference type="GO" id="GO:0005737">
    <property type="term" value="C:cytoplasm"/>
    <property type="evidence" value="ECO:0007669"/>
    <property type="project" value="TreeGrafter"/>
</dbReference>
<sequence>MLHLAPNLLSGVSRPYVIYAAEKLVNPILRMSRTGSLLITGGNGGIGLETVRQLVSMENGPKYIFACCESLDNIKDLKQIQDNSRACHIHILQLDVTDKDSINRAKEQVQYIVQENGLNTLINNAGLNSSRNFDDLTAEIMMLEYNIMVVGTMMMIKAFLPLIKTAAERSTINGMAWNKAAILNTTSQFGSISLNRGIHMSYSACKAALNHLTTSVSIHVKDFGILCTVLHPGWVRTDMGGSNAPLSVEESVKGLLDVYCKLDIESTGRFIDFKGVEIPW</sequence>
<proteinExistence type="inferred from homology"/>
<gene>
    <name evidence="4" type="ORF">CHS0354_027930</name>
</gene>
<dbReference type="PANTHER" id="PTHR43544">
    <property type="entry name" value="SHORT-CHAIN DEHYDROGENASE/REDUCTASE"/>
    <property type="match status" value="1"/>
</dbReference>
<dbReference type="InterPro" id="IPR036291">
    <property type="entry name" value="NAD(P)-bd_dom_sf"/>
</dbReference>
<reference evidence="4" key="1">
    <citation type="journal article" date="2021" name="Genome Biol. Evol.">
        <title>A High-Quality Reference Genome for a Parasitic Bivalve with Doubly Uniparental Inheritance (Bivalvia: Unionida).</title>
        <authorList>
            <person name="Smith C.H."/>
        </authorList>
    </citation>
    <scope>NUCLEOTIDE SEQUENCE</scope>
    <source>
        <strain evidence="4">CHS0354</strain>
    </source>
</reference>
<evidence type="ECO:0000313" key="5">
    <source>
        <dbReference type="Proteomes" id="UP001195483"/>
    </source>
</evidence>
<keyword evidence="2" id="KW-0560">Oxidoreductase</keyword>
<dbReference type="InterPro" id="IPR002347">
    <property type="entry name" value="SDR_fam"/>
</dbReference>
<accession>A0AAE0TBN6</accession>